<dbReference type="EMBL" id="AGRJ01000174">
    <property type="protein sequence ID" value="EHO50509.1"/>
    <property type="molecule type" value="Genomic_DNA"/>
</dbReference>
<dbReference type="PROSITE" id="PS01047">
    <property type="entry name" value="HMA_1"/>
    <property type="match status" value="1"/>
</dbReference>
<gene>
    <name evidence="3" type="ORF">HMPREF9104_01974</name>
</gene>
<dbReference type="CDD" id="cd00371">
    <property type="entry name" value="HMA"/>
    <property type="match status" value="1"/>
</dbReference>
<dbReference type="PROSITE" id="PS50846">
    <property type="entry name" value="HMA_2"/>
    <property type="match status" value="1"/>
</dbReference>
<name>H1LH84_9LACO</name>
<evidence type="ECO:0000313" key="3">
    <source>
        <dbReference type="EMBL" id="EHO50509.1"/>
    </source>
</evidence>
<dbReference type="Proteomes" id="UP000005025">
    <property type="component" value="Unassembled WGS sequence"/>
</dbReference>
<dbReference type="SUPFAM" id="SSF55008">
    <property type="entry name" value="HMA, heavy metal-associated domain"/>
    <property type="match status" value="1"/>
</dbReference>
<dbReference type="InterPro" id="IPR006121">
    <property type="entry name" value="HMA_dom"/>
</dbReference>
<keyword evidence="1" id="KW-0479">Metal-binding</keyword>
<dbReference type="InterPro" id="IPR036163">
    <property type="entry name" value="HMA_dom_sf"/>
</dbReference>
<dbReference type="Pfam" id="PF00403">
    <property type="entry name" value="HMA"/>
    <property type="match status" value="1"/>
</dbReference>
<protein>
    <submittedName>
        <fullName evidence="3">Heavy metal-associated domain protein</fullName>
    </submittedName>
</protein>
<feature type="domain" description="HMA" evidence="2">
    <location>
        <begin position="7"/>
        <end position="73"/>
    </location>
</feature>
<accession>H1LH84</accession>
<dbReference type="GO" id="GO:0046872">
    <property type="term" value="F:metal ion binding"/>
    <property type="evidence" value="ECO:0007669"/>
    <property type="project" value="UniProtKB-KW"/>
</dbReference>
<evidence type="ECO:0000259" key="2">
    <source>
        <dbReference type="PROSITE" id="PS50846"/>
    </source>
</evidence>
<sequence>MEVIVMSKAILQLDALSCPACMQKIQGALEKQTGVENVKVLFNAAKVKTEFNGEQISADKLSDTITDLGYEVQSMKVKE</sequence>
<evidence type="ECO:0000256" key="1">
    <source>
        <dbReference type="ARBA" id="ARBA00022723"/>
    </source>
</evidence>
<dbReference type="STRING" id="797516.HMPREF9104_01974"/>
<organism evidence="3 4">
    <name type="scientific">Lentilactobacillus kisonensis F0435</name>
    <dbReference type="NCBI Taxonomy" id="797516"/>
    <lineage>
        <taxon>Bacteria</taxon>
        <taxon>Bacillati</taxon>
        <taxon>Bacillota</taxon>
        <taxon>Bacilli</taxon>
        <taxon>Lactobacillales</taxon>
        <taxon>Lactobacillaceae</taxon>
        <taxon>Lentilactobacillus</taxon>
    </lineage>
</organism>
<dbReference type="HOGENOM" id="CLU_134973_10_0_9"/>
<evidence type="ECO:0000313" key="4">
    <source>
        <dbReference type="Proteomes" id="UP000005025"/>
    </source>
</evidence>
<dbReference type="Gene3D" id="3.30.70.100">
    <property type="match status" value="1"/>
</dbReference>
<dbReference type="FunFam" id="3.30.70.100:FF:000001">
    <property type="entry name" value="ATPase copper transporting beta"/>
    <property type="match status" value="1"/>
</dbReference>
<reference evidence="3 4" key="1">
    <citation type="submission" date="2011-09" db="EMBL/GenBank/DDBJ databases">
        <authorList>
            <person name="Weinstock G."/>
            <person name="Sodergren E."/>
            <person name="Clifton S."/>
            <person name="Fulton L."/>
            <person name="Fulton B."/>
            <person name="Courtney L."/>
            <person name="Fronick C."/>
            <person name="Harrison M."/>
            <person name="Strong C."/>
            <person name="Farmer C."/>
            <person name="Delahaunty K."/>
            <person name="Markovic C."/>
            <person name="Hall O."/>
            <person name="Minx P."/>
            <person name="Tomlinson C."/>
            <person name="Mitreva M."/>
            <person name="Hou S."/>
            <person name="Chen J."/>
            <person name="Wollam A."/>
            <person name="Pepin K.H."/>
            <person name="Johnson M."/>
            <person name="Bhonagiri V."/>
            <person name="Zhang X."/>
            <person name="Suruliraj S."/>
            <person name="Warren W."/>
            <person name="Chinwalla A."/>
            <person name="Mardis E.R."/>
            <person name="Wilson R.K."/>
        </authorList>
    </citation>
    <scope>NUCLEOTIDE SEQUENCE [LARGE SCALE GENOMIC DNA]</scope>
    <source>
        <strain evidence="3 4">F0435</strain>
    </source>
</reference>
<comment type="caution">
    <text evidence="3">The sequence shown here is derived from an EMBL/GenBank/DDBJ whole genome shotgun (WGS) entry which is preliminary data.</text>
</comment>
<dbReference type="InterPro" id="IPR017969">
    <property type="entry name" value="Heavy-metal-associated_CS"/>
</dbReference>
<dbReference type="AlphaFoldDB" id="H1LH84"/>
<proteinExistence type="predicted"/>
<dbReference type="PATRIC" id="fig|797516.3.peg.1765"/>